<keyword evidence="1" id="KW-0472">Membrane</keyword>
<feature type="transmembrane region" description="Helical" evidence="1">
    <location>
        <begin position="29"/>
        <end position="52"/>
    </location>
</feature>
<evidence type="ECO:0000313" key="2">
    <source>
        <dbReference type="EMBL" id="MBC8335463.1"/>
    </source>
</evidence>
<protein>
    <recommendedName>
        <fullName evidence="4">Glycerophosphoryl diester phosphodiesterase membrane domain-containing protein</fullName>
    </recommendedName>
</protein>
<dbReference type="AlphaFoldDB" id="A0A8J6NLI4"/>
<sequence length="297" mass="31321">MESFSRGWQFLKQAWQMASADKDLIKPSIYTLFAGAVVSVIGIIPIALLGMAFGNSGFIGQAIIVLAGALLVFANFIVSYIFSAMTVYLIYGYLSEGDGRMDKAWAIVKRDLFDLATLAAASTAVNTVKNMVKGKGNKGGRNMLAGLIETVWTEAAYLILPAMVIEDIDLKDGIKRATQIIKENLLLVGISTVGVKAVTGLIGFLLGLAGAGLGFGLGYSIIYLAGGPTVTFGLVLGIGLGLLVFFIFAMIATVISTYTSTAYHTCLYLWARDAEQAQAAGQSIQIAAPAPLAAVLN</sequence>
<feature type="transmembrane region" description="Helical" evidence="1">
    <location>
        <begin position="58"/>
        <end position="91"/>
    </location>
</feature>
<feature type="transmembrane region" description="Helical" evidence="1">
    <location>
        <begin position="230"/>
        <end position="255"/>
    </location>
</feature>
<reference evidence="2 3" key="1">
    <citation type="submission" date="2020-08" db="EMBL/GenBank/DDBJ databases">
        <title>Bridging the membrane lipid divide: bacteria of the FCB group superphylum have the potential to synthesize archaeal ether lipids.</title>
        <authorList>
            <person name="Villanueva L."/>
            <person name="Von Meijenfeldt F.A.B."/>
            <person name="Westbye A.B."/>
            <person name="Yadav S."/>
            <person name="Hopmans E.C."/>
            <person name="Dutilh B.E."/>
            <person name="Sinninghe Damste J.S."/>
        </authorList>
    </citation>
    <scope>NUCLEOTIDE SEQUENCE [LARGE SCALE GENOMIC DNA]</scope>
    <source>
        <strain evidence="2">NIOZ-UU36</strain>
    </source>
</reference>
<evidence type="ECO:0008006" key="4">
    <source>
        <dbReference type="Google" id="ProtNLM"/>
    </source>
</evidence>
<evidence type="ECO:0000313" key="3">
    <source>
        <dbReference type="Proteomes" id="UP000614469"/>
    </source>
</evidence>
<dbReference type="EMBL" id="JACNJN010000110">
    <property type="protein sequence ID" value="MBC8335463.1"/>
    <property type="molecule type" value="Genomic_DNA"/>
</dbReference>
<keyword evidence="1" id="KW-0812">Transmembrane</keyword>
<name>A0A8J6NLI4_9CHLR</name>
<accession>A0A8J6NLI4</accession>
<organism evidence="2 3">
    <name type="scientific">Candidatus Desulfolinea nitratireducens</name>
    <dbReference type="NCBI Taxonomy" id="2841698"/>
    <lineage>
        <taxon>Bacteria</taxon>
        <taxon>Bacillati</taxon>
        <taxon>Chloroflexota</taxon>
        <taxon>Anaerolineae</taxon>
        <taxon>Anaerolineales</taxon>
        <taxon>Anaerolineales incertae sedis</taxon>
        <taxon>Candidatus Desulfolinea</taxon>
    </lineage>
</organism>
<gene>
    <name evidence="2" type="ORF">H8E29_09375</name>
</gene>
<evidence type="ECO:0000256" key="1">
    <source>
        <dbReference type="SAM" id="Phobius"/>
    </source>
</evidence>
<proteinExistence type="predicted"/>
<keyword evidence="1" id="KW-1133">Transmembrane helix</keyword>
<comment type="caution">
    <text evidence="2">The sequence shown here is derived from an EMBL/GenBank/DDBJ whole genome shotgun (WGS) entry which is preliminary data.</text>
</comment>
<dbReference type="Proteomes" id="UP000614469">
    <property type="component" value="Unassembled WGS sequence"/>
</dbReference>